<dbReference type="OrthoDB" id="2517652at2759"/>
<reference evidence="1 2" key="1">
    <citation type="submission" date="2015-08" db="EMBL/GenBank/DDBJ databases">
        <title>Next Generation Sequencing and Analysis of the Genome of Puccinia sorghi L Schw, the Causal Agent of Maize Common Rust.</title>
        <authorList>
            <person name="Rochi L."/>
            <person name="Burguener G."/>
            <person name="Darino M."/>
            <person name="Turjanski A."/>
            <person name="Kreff E."/>
            <person name="Dieguez M.J."/>
            <person name="Sacco F."/>
        </authorList>
    </citation>
    <scope>NUCLEOTIDE SEQUENCE [LARGE SCALE GENOMIC DNA]</scope>
    <source>
        <strain evidence="1 2">RO10H11247</strain>
    </source>
</reference>
<evidence type="ECO:0000313" key="2">
    <source>
        <dbReference type="Proteomes" id="UP000037035"/>
    </source>
</evidence>
<dbReference type="AlphaFoldDB" id="A0A0L6VPP4"/>
<keyword evidence="2" id="KW-1185">Reference proteome</keyword>
<dbReference type="EMBL" id="LAVV01002639">
    <property type="protein sequence ID" value="KNZ62684.1"/>
    <property type="molecule type" value="Genomic_DNA"/>
</dbReference>
<dbReference type="Proteomes" id="UP000037035">
    <property type="component" value="Unassembled WGS sequence"/>
</dbReference>
<comment type="caution">
    <text evidence="1">The sequence shown here is derived from an EMBL/GenBank/DDBJ whole genome shotgun (WGS) entry which is preliminary data.</text>
</comment>
<feature type="non-terminal residue" evidence="1">
    <location>
        <position position="1"/>
    </location>
</feature>
<organism evidence="1 2">
    <name type="scientific">Puccinia sorghi</name>
    <dbReference type="NCBI Taxonomy" id="27349"/>
    <lineage>
        <taxon>Eukaryota</taxon>
        <taxon>Fungi</taxon>
        <taxon>Dikarya</taxon>
        <taxon>Basidiomycota</taxon>
        <taxon>Pucciniomycotina</taxon>
        <taxon>Pucciniomycetes</taxon>
        <taxon>Pucciniales</taxon>
        <taxon>Pucciniaceae</taxon>
        <taxon>Puccinia</taxon>
    </lineage>
</organism>
<accession>A0A0L6VPP4</accession>
<protein>
    <submittedName>
        <fullName evidence="1">Uncharacterized protein</fullName>
    </submittedName>
</protein>
<dbReference type="VEuPathDB" id="FungiDB:VP01_12376g1"/>
<evidence type="ECO:0000313" key="1">
    <source>
        <dbReference type="EMBL" id="KNZ62684.1"/>
    </source>
</evidence>
<gene>
    <name evidence="1" type="ORF">VP01_12376g1</name>
</gene>
<proteinExistence type="predicted"/>
<feature type="non-terminal residue" evidence="1">
    <location>
        <position position="132"/>
    </location>
</feature>
<name>A0A0L6VPP4_9BASI</name>
<sequence>EFQTTRDFTIGPTIKALTEYTRNTLLYNTRHIYVLLLGGMLRDLQANSSLSYEGKTPFMETNYGPKCLSDWINGYGHIPHVYPKGFAQHGYVPTAAFLQHLVPAFKSLLFAKAPKDPSSPNYMLEEIGNNKM</sequence>